<dbReference type="PROSITE" id="PS50987">
    <property type="entry name" value="HTH_ARSR_2"/>
    <property type="match status" value="1"/>
</dbReference>
<dbReference type="Pfam" id="PF08220">
    <property type="entry name" value="HTH_DeoR"/>
    <property type="match status" value="1"/>
</dbReference>
<feature type="domain" description="HTH deoR-type" evidence="4">
    <location>
        <begin position="448"/>
        <end position="503"/>
    </location>
</feature>
<dbReference type="InterPro" id="IPR038475">
    <property type="entry name" value="RecG_C_sf"/>
</dbReference>
<dbReference type="EMBL" id="PFMR01000229">
    <property type="protein sequence ID" value="PIZ15863.1"/>
    <property type="molecule type" value="Genomic_DNA"/>
</dbReference>
<evidence type="ECO:0000313" key="7">
    <source>
        <dbReference type="Proteomes" id="UP000229307"/>
    </source>
</evidence>
<gene>
    <name evidence="6" type="ORF">COY52_08700</name>
</gene>
<dbReference type="PANTHER" id="PTHR30595">
    <property type="entry name" value="GLPR-RELATED TRANSCRIPTIONAL REPRESSOR"/>
    <property type="match status" value="1"/>
</dbReference>
<name>A0A2M7S975_9BACT</name>
<dbReference type="InterPro" id="IPR036390">
    <property type="entry name" value="WH_DNA-bd_sf"/>
</dbReference>
<evidence type="ECO:0000259" key="5">
    <source>
        <dbReference type="PROSITE" id="PS51747"/>
    </source>
</evidence>
<sequence length="510" mass="58720">MKNSSKTDRKFMKIAIEEMLLSRSEHAQKPDPMVGTVLVDKSGKELGRAHRSIFTPGDHGEFSILEKVRPDIDPSGCTLYVTLEPCTERENPKKIPCAQRIVEKKIDRVVIGILDPNPKICGFGKSYLENYGIKVNFFDKDLVEEIRIWNKDFIDFMQNNKQKLEGSMSKLEDIELPSQEEQKPYSDATIKDFSNETIKKYMKYRSDISYTVPSKELWTFFRKNRYLVKGDKGDVPTLAGIVLFGKDPSIFIPEHRILAECFGGTPENGASTDKTIGNGKKNITGPLFEMTKTAEDFYKTHIRKVPLIKGFQRVDEELEYPKEVIREAIVNALVHRDYRLGGHISFQIFRDRIVIKNPGSILRPNTIERMNSFDVTPARRNPIIAEAAEKMMLMEKKGRGIPDMSDQLQKYGLRPPNFAYDGYLIVTLYGREKTPPEYRIQKEFRSSLTDRQLKILNFIWEQGRVNSEETTKKFDITRETANQDFRKLLKLGLIEKKGTGRATYYILGNI</sequence>
<dbReference type="Proteomes" id="UP000229307">
    <property type="component" value="Unassembled WGS sequence"/>
</dbReference>
<dbReference type="SMART" id="SM00420">
    <property type="entry name" value="HTH_DEOR"/>
    <property type="match status" value="1"/>
</dbReference>
<evidence type="ECO:0000256" key="2">
    <source>
        <dbReference type="ARBA" id="ARBA00023163"/>
    </source>
</evidence>
<keyword evidence="2" id="KW-0804">Transcription</keyword>
<dbReference type="AlphaFoldDB" id="A0A2M7S975"/>
<feature type="domain" description="CMP/dCMP-type deaminase" evidence="5">
    <location>
        <begin position="6"/>
        <end position="134"/>
    </location>
</feature>
<proteinExistence type="predicted"/>
<evidence type="ECO:0000256" key="1">
    <source>
        <dbReference type="ARBA" id="ARBA00023015"/>
    </source>
</evidence>
<organism evidence="6 7">
    <name type="scientific">Candidatus Desantisbacteria bacterium CG_4_10_14_0_8_um_filter_48_22</name>
    <dbReference type="NCBI Taxonomy" id="1974543"/>
    <lineage>
        <taxon>Bacteria</taxon>
        <taxon>Candidatus Desantisiibacteriota</taxon>
    </lineage>
</organism>
<evidence type="ECO:0008006" key="8">
    <source>
        <dbReference type="Google" id="ProtNLM"/>
    </source>
</evidence>
<comment type="caution">
    <text evidence="6">The sequence shown here is derived from an EMBL/GenBank/DDBJ whole genome shotgun (WGS) entry which is preliminary data.</text>
</comment>
<dbReference type="PANTHER" id="PTHR30595:SF6">
    <property type="entry name" value="SCHLAFEN ALBA-2 DOMAIN-CONTAINING PROTEIN"/>
    <property type="match status" value="1"/>
</dbReference>
<dbReference type="SUPFAM" id="SSF53927">
    <property type="entry name" value="Cytidine deaminase-like"/>
    <property type="match status" value="1"/>
</dbReference>
<feature type="domain" description="HTH arsR-type" evidence="3">
    <location>
        <begin position="432"/>
        <end position="510"/>
    </location>
</feature>
<dbReference type="Gene3D" id="3.40.140.10">
    <property type="entry name" value="Cytidine Deaminase, domain 2"/>
    <property type="match status" value="1"/>
</dbReference>
<dbReference type="Pfam" id="PF13749">
    <property type="entry name" value="HATPase_c_4"/>
    <property type="match status" value="1"/>
</dbReference>
<reference evidence="7" key="1">
    <citation type="submission" date="2017-09" db="EMBL/GenBank/DDBJ databases">
        <title>Depth-based differentiation of microbial function through sediment-hosted aquifers and enrichment of novel symbionts in the deep terrestrial subsurface.</title>
        <authorList>
            <person name="Probst A.J."/>
            <person name="Ladd B."/>
            <person name="Jarett J.K."/>
            <person name="Geller-Mcgrath D.E."/>
            <person name="Sieber C.M.K."/>
            <person name="Emerson J.B."/>
            <person name="Anantharaman K."/>
            <person name="Thomas B.C."/>
            <person name="Malmstrom R."/>
            <person name="Stieglmeier M."/>
            <person name="Klingl A."/>
            <person name="Woyke T."/>
            <person name="Ryan C.M."/>
            <person name="Banfield J.F."/>
        </authorList>
    </citation>
    <scope>NUCLEOTIDE SEQUENCE [LARGE SCALE GENOMIC DNA]</scope>
</reference>
<dbReference type="PROSITE" id="PS51000">
    <property type="entry name" value="HTH_DEOR_2"/>
    <property type="match status" value="1"/>
</dbReference>
<dbReference type="PROSITE" id="PS51747">
    <property type="entry name" value="CYT_DCMP_DEAMINASES_2"/>
    <property type="match status" value="1"/>
</dbReference>
<dbReference type="Gene3D" id="1.10.10.10">
    <property type="entry name" value="Winged helix-like DNA-binding domain superfamily/Winged helix DNA-binding domain"/>
    <property type="match status" value="1"/>
</dbReference>
<keyword evidence="1" id="KW-0805">Transcription regulation</keyword>
<dbReference type="InterPro" id="IPR001034">
    <property type="entry name" value="DeoR_HTH"/>
</dbReference>
<evidence type="ECO:0000313" key="6">
    <source>
        <dbReference type="EMBL" id="PIZ15863.1"/>
    </source>
</evidence>
<accession>A0A2M7S975</accession>
<dbReference type="InterPro" id="IPR036388">
    <property type="entry name" value="WH-like_DNA-bd_sf"/>
</dbReference>
<evidence type="ECO:0000259" key="4">
    <source>
        <dbReference type="PROSITE" id="PS51000"/>
    </source>
</evidence>
<dbReference type="SUPFAM" id="SSF46785">
    <property type="entry name" value="Winged helix' DNA-binding domain"/>
    <property type="match status" value="1"/>
</dbReference>
<dbReference type="Pfam" id="PF00383">
    <property type="entry name" value="dCMP_cyt_deam_1"/>
    <property type="match status" value="1"/>
</dbReference>
<dbReference type="GO" id="GO:0003700">
    <property type="term" value="F:DNA-binding transcription factor activity"/>
    <property type="evidence" value="ECO:0007669"/>
    <property type="project" value="InterPro"/>
</dbReference>
<dbReference type="InterPro" id="IPR002125">
    <property type="entry name" value="CMP_dCMP_dom"/>
</dbReference>
<dbReference type="GO" id="GO:0003824">
    <property type="term" value="F:catalytic activity"/>
    <property type="evidence" value="ECO:0007669"/>
    <property type="project" value="InterPro"/>
</dbReference>
<protein>
    <recommendedName>
        <fullName evidence="8">CMP/dCMP-type deaminase domain-containing protein</fullName>
    </recommendedName>
</protein>
<dbReference type="InterPro" id="IPR001845">
    <property type="entry name" value="HTH_ArsR_DNA-bd_dom"/>
</dbReference>
<evidence type="ECO:0000259" key="3">
    <source>
        <dbReference type="PROSITE" id="PS50987"/>
    </source>
</evidence>
<dbReference type="Gene3D" id="3.30.565.60">
    <property type="match status" value="1"/>
</dbReference>
<dbReference type="InterPro" id="IPR016193">
    <property type="entry name" value="Cytidine_deaminase-like"/>
</dbReference>